<dbReference type="EMBL" id="WLYX01000001">
    <property type="protein sequence ID" value="MTD33608.1"/>
    <property type="molecule type" value="Genomic_DNA"/>
</dbReference>
<evidence type="ECO:0000313" key="2">
    <source>
        <dbReference type="Proteomes" id="UP000446658"/>
    </source>
</evidence>
<proteinExistence type="predicted"/>
<name>A0A844GEG1_9NEIS</name>
<organism evidence="1 2">
    <name type="scientific">Paludibacterium denitrificans</name>
    <dbReference type="NCBI Taxonomy" id="2675226"/>
    <lineage>
        <taxon>Bacteria</taxon>
        <taxon>Pseudomonadati</taxon>
        <taxon>Pseudomonadota</taxon>
        <taxon>Betaproteobacteria</taxon>
        <taxon>Neisseriales</taxon>
        <taxon>Chromobacteriaceae</taxon>
        <taxon>Paludibacterium</taxon>
    </lineage>
</organism>
<gene>
    <name evidence="1" type="ORF">GKE73_12850</name>
</gene>
<comment type="caution">
    <text evidence="1">The sequence shown here is derived from an EMBL/GenBank/DDBJ whole genome shotgun (WGS) entry which is preliminary data.</text>
</comment>
<keyword evidence="2" id="KW-1185">Reference proteome</keyword>
<dbReference type="Proteomes" id="UP000446658">
    <property type="component" value="Unassembled WGS sequence"/>
</dbReference>
<accession>A0A844GEG1</accession>
<sequence>MTGAIDGSDDANDPAEELAVNAFMHQLSDELTDSEAAALTICGMDLLHERLSVQQLDQVRVLLGVSSLTSVRSFTSKLGNKLRELALEHFGVEDLVGRPVFDKLTA</sequence>
<reference evidence="1 2" key="1">
    <citation type="submission" date="2019-11" db="EMBL/GenBank/DDBJ databases">
        <title>Draft genome sequence of Paludibacterium sp. dN18-1.</title>
        <authorList>
            <person name="Im W.-T."/>
        </authorList>
    </citation>
    <scope>NUCLEOTIDE SEQUENCE [LARGE SCALE GENOMIC DNA]</scope>
    <source>
        <strain evidence="2">dN 18-1</strain>
    </source>
</reference>
<protein>
    <submittedName>
        <fullName evidence="1">Uncharacterized protein</fullName>
    </submittedName>
</protein>
<dbReference type="AlphaFoldDB" id="A0A844GEG1"/>
<evidence type="ECO:0000313" key="1">
    <source>
        <dbReference type="EMBL" id="MTD33608.1"/>
    </source>
</evidence>